<dbReference type="Gene3D" id="1.25.40.10">
    <property type="entry name" value="Tetratricopeptide repeat domain"/>
    <property type="match status" value="1"/>
</dbReference>
<feature type="region of interest" description="Disordered" evidence="2">
    <location>
        <begin position="96"/>
        <end position="154"/>
    </location>
</feature>
<evidence type="ECO:0000256" key="2">
    <source>
        <dbReference type="SAM" id="MobiDB-lite"/>
    </source>
</evidence>
<protein>
    <recommendedName>
        <fullName evidence="6">Tetratricopeptide repeat protein</fullName>
    </recommendedName>
</protein>
<feature type="repeat" description="TPR" evidence="1">
    <location>
        <begin position="274"/>
        <end position="307"/>
    </location>
</feature>
<feature type="transmembrane region" description="Helical" evidence="3">
    <location>
        <begin position="46"/>
        <end position="67"/>
    </location>
</feature>
<feature type="compositionally biased region" description="Low complexity" evidence="2">
    <location>
        <begin position="123"/>
        <end position="138"/>
    </location>
</feature>
<evidence type="ECO:0000256" key="1">
    <source>
        <dbReference type="PROSITE-ProRule" id="PRU00339"/>
    </source>
</evidence>
<keyword evidence="1" id="KW-0802">TPR repeat</keyword>
<accession>A0ABZ0B191</accession>
<dbReference type="SUPFAM" id="SSF48452">
    <property type="entry name" value="TPR-like"/>
    <property type="match status" value="1"/>
</dbReference>
<dbReference type="EMBL" id="CP132507">
    <property type="protein sequence ID" value="WNO05208.1"/>
    <property type="molecule type" value="Genomic_DNA"/>
</dbReference>
<keyword evidence="3" id="KW-0812">Transmembrane</keyword>
<keyword evidence="3" id="KW-0472">Membrane</keyword>
<evidence type="ECO:0000313" key="4">
    <source>
        <dbReference type="EMBL" id="WNO05208.1"/>
    </source>
</evidence>
<gene>
    <name evidence="4" type="ORF">RAN89_01955</name>
</gene>
<evidence type="ECO:0000313" key="5">
    <source>
        <dbReference type="Proteomes" id="UP001302257"/>
    </source>
</evidence>
<proteinExistence type="predicted"/>
<dbReference type="PROSITE" id="PS50005">
    <property type="entry name" value="TPR"/>
    <property type="match status" value="1"/>
</dbReference>
<keyword evidence="5" id="KW-1185">Reference proteome</keyword>
<organism evidence="4 5">
    <name type="scientific">Rhodoferax mekongensis</name>
    <dbReference type="NCBI Taxonomy" id="3068341"/>
    <lineage>
        <taxon>Bacteria</taxon>
        <taxon>Pseudomonadati</taxon>
        <taxon>Pseudomonadota</taxon>
        <taxon>Betaproteobacteria</taxon>
        <taxon>Burkholderiales</taxon>
        <taxon>Comamonadaceae</taxon>
        <taxon>Rhodoferax</taxon>
    </lineage>
</organism>
<dbReference type="InterPro" id="IPR011990">
    <property type="entry name" value="TPR-like_helical_dom_sf"/>
</dbReference>
<reference evidence="4 5" key="1">
    <citation type="submission" date="2023-08" db="EMBL/GenBank/DDBJ databases">
        <title>Rhodoferax potami sp. nov. and Rhodoferax mekongensis sp. nov., isolated from the Mekong River in Thailand.</title>
        <authorList>
            <person name="Kitikhun S."/>
            <person name="Charoenyingcharoen P."/>
            <person name="Siriarchawattana P."/>
            <person name="Likhitrattanapisal S."/>
            <person name="Nilsakha T."/>
            <person name="Chanpet A."/>
            <person name="Rattanawaree P."/>
            <person name="Ingsriswang S."/>
        </authorList>
    </citation>
    <scope>NUCLEOTIDE SEQUENCE [LARGE SCALE GENOMIC DNA]</scope>
    <source>
        <strain evidence="4 5">TBRC 17307</strain>
    </source>
</reference>
<sequence>MSVINKMLRDLDQRTASTLDPALRAGVRAAAVPHITTSVKARHHRALLWGGGCAALLVLGLAAWWLWLRPSTSLPEIVPGVAGRAQVVQPELQSAVQAPPAQPPAMATSVPVKESSALSHTDTAAPAKPAALAPVVTAEKPRPMAPSPESGGLKLASSASLVSSSSPATTAPVAVAVAAAASGPDPVVVAQRQQNATRDVLAQAQALSSSGSQDTAIQLLQDTLHTAERASPPAPAATQLQLLRELARMELAQGRAAAVLELLGRYEPLMVAQPDLWAVRANAAQRLGRHQDALQFYATALQARPAEQRWLLGSAVSQAALGQLVAAAELAEKARAIAPVSKEVLTYLRQQGVTLNDKP</sequence>
<dbReference type="Proteomes" id="UP001302257">
    <property type="component" value="Chromosome"/>
</dbReference>
<evidence type="ECO:0008006" key="6">
    <source>
        <dbReference type="Google" id="ProtNLM"/>
    </source>
</evidence>
<dbReference type="RefSeq" id="WP_313867993.1">
    <property type="nucleotide sequence ID" value="NZ_CP132507.1"/>
</dbReference>
<dbReference type="InterPro" id="IPR019734">
    <property type="entry name" value="TPR_rpt"/>
</dbReference>
<keyword evidence="3" id="KW-1133">Transmembrane helix</keyword>
<evidence type="ECO:0000256" key="3">
    <source>
        <dbReference type="SAM" id="Phobius"/>
    </source>
</evidence>
<name>A0ABZ0B191_9BURK</name>